<evidence type="ECO:0000313" key="3">
    <source>
        <dbReference type="Proteomes" id="UP000186601"/>
    </source>
</evidence>
<comment type="caution">
    <text evidence="2">The sequence shown here is derived from an EMBL/GenBank/DDBJ whole genome shotgun (WGS) entry which is preliminary data.</text>
</comment>
<feature type="region of interest" description="Disordered" evidence="1">
    <location>
        <begin position="56"/>
        <end position="84"/>
    </location>
</feature>
<evidence type="ECO:0000256" key="1">
    <source>
        <dbReference type="SAM" id="MobiDB-lite"/>
    </source>
</evidence>
<dbReference type="EMBL" id="MLYV02000108">
    <property type="protein sequence ID" value="PSS36746.1"/>
    <property type="molecule type" value="Genomic_DNA"/>
</dbReference>
<proteinExistence type="predicted"/>
<sequence>MKQPETYQVVAEEVVASAVSWPRPQLNFRVCSHLLHHILMWLAGLRSFEFGLSREHQSVGGGGEPRGSALRDSRTAWKRSPHRL</sequence>
<reference evidence="2 3" key="1">
    <citation type="submission" date="2018-02" db="EMBL/GenBank/DDBJ databases">
        <title>Genome sequence of the basidiomycete white-rot fungus Phlebia centrifuga.</title>
        <authorList>
            <person name="Granchi Z."/>
            <person name="Peng M."/>
            <person name="de Vries R.P."/>
            <person name="Hilden K."/>
            <person name="Makela M.R."/>
            <person name="Grigoriev I."/>
            <person name="Riley R."/>
        </authorList>
    </citation>
    <scope>NUCLEOTIDE SEQUENCE [LARGE SCALE GENOMIC DNA]</scope>
    <source>
        <strain evidence="2 3">FBCC195</strain>
    </source>
</reference>
<accession>A0A2R6S384</accession>
<dbReference type="Proteomes" id="UP000186601">
    <property type="component" value="Unassembled WGS sequence"/>
</dbReference>
<protein>
    <submittedName>
        <fullName evidence="2">Uncharacterized protein</fullName>
    </submittedName>
</protein>
<gene>
    <name evidence="2" type="ORF">PHLCEN_2v1377</name>
</gene>
<evidence type="ECO:0000313" key="2">
    <source>
        <dbReference type="EMBL" id="PSS36746.1"/>
    </source>
</evidence>
<dbReference type="AlphaFoldDB" id="A0A2R6S384"/>
<organism evidence="2 3">
    <name type="scientific">Hermanssonia centrifuga</name>
    <dbReference type="NCBI Taxonomy" id="98765"/>
    <lineage>
        <taxon>Eukaryota</taxon>
        <taxon>Fungi</taxon>
        <taxon>Dikarya</taxon>
        <taxon>Basidiomycota</taxon>
        <taxon>Agaricomycotina</taxon>
        <taxon>Agaricomycetes</taxon>
        <taxon>Polyporales</taxon>
        <taxon>Meruliaceae</taxon>
        <taxon>Hermanssonia</taxon>
    </lineage>
</organism>
<name>A0A2R6S384_9APHY</name>
<keyword evidence="3" id="KW-1185">Reference proteome</keyword>